<dbReference type="SUPFAM" id="SSF110296">
    <property type="entry name" value="Oligoxyloglucan reducing end-specific cellobiohydrolase"/>
    <property type="match status" value="2"/>
</dbReference>
<evidence type="ECO:0000256" key="3">
    <source>
        <dbReference type="ARBA" id="ARBA00022801"/>
    </source>
</evidence>
<dbReference type="InterPro" id="IPR052025">
    <property type="entry name" value="Xyloglucanase_GH74"/>
</dbReference>
<comment type="similarity">
    <text evidence="7">Belongs to the glycosyl hydrolase 74 family.</text>
</comment>
<evidence type="ECO:0000256" key="1">
    <source>
        <dbReference type="ARBA" id="ARBA00022729"/>
    </source>
</evidence>
<evidence type="ECO:0000256" key="5">
    <source>
        <dbReference type="ARBA" id="ARBA00023295"/>
    </source>
</evidence>
<evidence type="ECO:0000256" key="8">
    <source>
        <dbReference type="SAM" id="SignalP"/>
    </source>
</evidence>
<sequence>MKNNRSKLSLFTQWLAAAIASASLCHAESEKESTNQKDRGALEEYNQELRDRGWHRKEANALTDALADTFGDDLLLPLPAPDQFVTKLFAGYQADYAKFEKDFPNASIPLPKGSPSKAGVWSRIYMNPTGGRIYDLELNPKNPDEIYANPDGDGIYFTKNGGKNWHVITDTIPTRLHRNCAENIIVDPRDFRHVFSISHYGRMYETKDQGATWSLVINTANQQGNVPQFKWVEAFRDRKNKLVIIGVVTKGSGRNGGWKPGVYRTENTGKTWQRIAVEGDKLQEMAFHKKNPDIVYLAGRSKLFISKNAGKSFSLLKDFKTGDRPMFITTLYGADADGLYVAVSTGRDTQVHFSKNKGRNWQLRQDSAKKVGHEKGIFGNDGSSGWTSFFEVDPFDPKHLMASSVGNCESFDGGVTWNYFSWGKRANAIMPDGSVIPSPHAGHNADNHVLKFHPAKRGFRVKGCDGGIMAKWEDKAANWTNISGDMPAFLWFSIIVNEFGDRYIAGNTQDLNVQTYRYGVWENEIGYEGDAIFINPYSNVTYYPCSPTEKGEGLNFLEPGNWKMHSWNMPKSTVNYSNPDQFFVAFGRRETSKSKQLPKFLYQSNNRGVSYDRVPNLDKPVFAMNVSRTDAPILTIFTATSVMATSDWGQNWQTHPYPKTFKASGGTRKVSGAVDPNNPKRLWLGGKDGKVFFSNNGGASWQDLSGTLPKGEVSELILHEGTGGDLYALINGYGVFYKAADSNDWSFWMDGFDLRDFKEIRIDYPQQKMVAASYGRGAWEAPLMTPCERFYPKGFAIKQLNELADIKVFGIDSPLVTPDYYNYHWTINGKPQGSNTPMLVSKNCKPGDTVELTLKPKHTTGIETRSKALKAIALKDNFGEGKAKPVAIDKSYIDLGMLELFGAKQDLTFEATVKLSQAGVVAGNRRKFFRDAKGWYLDVNKDGELSLHLSPRQNGNFSRTYKRPKDQALVITSPKKSVPFEESVQLAFSISAQGLATLFVNGDSVGQAEIDPADRDYSLNSVLSTTVFADPFGKHGSSGEIENIRVWHKLLTGEELKANRIKLSSPDGLVYFILFNDADPVEMLTRKPVVIKPDTM</sequence>
<evidence type="ECO:0000256" key="7">
    <source>
        <dbReference type="ARBA" id="ARBA00037986"/>
    </source>
</evidence>
<organism evidence="10 11">
    <name type="scientific">Oceaniferula marina</name>
    <dbReference type="NCBI Taxonomy" id="2748318"/>
    <lineage>
        <taxon>Bacteria</taxon>
        <taxon>Pseudomonadati</taxon>
        <taxon>Verrucomicrobiota</taxon>
        <taxon>Verrucomicrobiia</taxon>
        <taxon>Verrucomicrobiales</taxon>
        <taxon>Verrucomicrobiaceae</taxon>
        <taxon>Oceaniferula</taxon>
    </lineage>
</organism>
<keyword evidence="5" id="KW-0326">Glycosidase</keyword>
<dbReference type="PANTHER" id="PTHR43739">
    <property type="entry name" value="XYLOGLUCANASE (EUROFUNG)"/>
    <property type="match status" value="1"/>
</dbReference>
<dbReference type="Pfam" id="PF13385">
    <property type="entry name" value="Laminin_G_3"/>
    <property type="match status" value="1"/>
</dbReference>
<keyword evidence="2" id="KW-0677">Repeat</keyword>
<evidence type="ECO:0000259" key="9">
    <source>
        <dbReference type="Pfam" id="PF15902"/>
    </source>
</evidence>
<dbReference type="InterPro" id="IPR013320">
    <property type="entry name" value="ConA-like_dom_sf"/>
</dbReference>
<feature type="signal peptide" evidence="8">
    <location>
        <begin position="1"/>
        <end position="27"/>
    </location>
</feature>
<comment type="caution">
    <text evidence="10">The sequence shown here is derived from an EMBL/GenBank/DDBJ whole genome shotgun (WGS) entry which is preliminary data.</text>
</comment>
<evidence type="ECO:0000256" key="6">
    <source>
        <dbReference type="ARBA" id="ARBA00023326"/>
    </source>
</evidence>
<evidence type="ECO:0000256" key="2">
    <source>
        <dbReference type="ARBA" id="ARBA00022737"/>
    </source>
</evidence>
<dbReference type="InterPro" id="IPR015943">
    <property type="entry name" value="WD40/YVTN_repeat-like_dom_sf"/>
</dbReference>
<accession>A0A851GTH4</accession>
<dbReference type="CDD" id="cd15482">
    <property type="entry name" value="Sialidase_non-viral"/>
    <property type="match status" value="1"/>
</dbReference>
<name>A0A851GTH4_9BACT</name>
<keyword evidence="3" id="KW-0378">Hydrolase</keyword>
<proteinExistence type="inferred from homology"/>
<feature type="chain" id="PRO_5032912468" description="Sortilin N-terminal domain-containing protein" evidence="8">
    <location>
        <begin position="28"/>
        <end position="1096"/>
    </location>
</feature>
<keyword evidence="11" id="KW-1185">Reference proteome</keyword>
<dbReference type="SUPFAM" id="SSF49899">
    <property type="entry name" value="Concanavalin A-like lectins/glucanases"/>
    <property type="match status" value="1"/>
</dbReference>
<dbReference type="EMBL" id="JACBAZ010000016">
    <property type="protein sequence ID" value="NWK57594.1"/>
    <property type="molecule type" value="Genomic_DNA"/>
</dbReference>
<reference evidence="10 11" key="1">
    <citation type="submission" date="2020-07" db="EMBL/GenBank/DDBJ databases">
        <title>Roseicoccus Jingziensis gen. nov., sp. nov., isolated from coastal seawater.</title>
        <authorList>
            <person name="Feng X."/>
        </authorList>
    </citation>
    <scope>NUCLEOTIDE SEQUENCE [LARGE SCALE GENOMIC DNA]</scope>
    <source>
        <strain evidence="10 11">N1E253</strain>
    </source>
</reference>
<dbReference type="Gene3D" id="2.60.120.200">
    <property type="match status" value="1"/>
</dbReference>
<dbReference type="Proteomes" id="UP000557872">
    <property type="component" value="Unassembled WGS sequence"/>
</dbReference>
<dbReference type="RefSeq" id="WP_178934867.1">
    <property type="nucleotide sequence ID" value="NZ_JACBAZ010000016.1"/>
</dbReference>
<feature type="domain" description="Sortilin N-terminal" evidence="9">
    <location>
        <begin position="262"/>
        <end position="372"/>
    </location>
</feature>
<evidence type="ECO:0000313" key="10">
    <source>
        <dbReference type="EMBL" id="NWK57594.1"/>
    </source>
</evidence>
<dbReference type="GO" id="GO:0016798">
    <property type="term" value="F:hydrolase activity, acting on glycosyl bonds"/>
    <property type="evidence" value="ECO:0007669"/>
    <property type="project" value="UniProtKB-KW"/>
</dbReference>
<keyword evidence="6" id="KW-0624">Polysaccharide degradation</keyword>
<keyword evidence="1 8" id="KW-0732">Signal</keyword>
<dbReference type="Gene3D" id="2.130.10.10">
    <property type="entry name" value="YVTN repeat-like/Quinoprotein amine dehydrogenase"/>
    <property type="match status" value="3"/>
</dbReference>
<dbReference type="AlphaFoldDB" id="A0A851GTH4"/>
<gene>
    <name evidence="10" type="ORF">HW115_18390</name>
</gene>
<evidence type="ECO:0000256" key="4">
    <source>
        <dbReference type="ARBA" id="ARBA00023277"/>
    </source>
</evidence>
<dbReference type="GO" id="GO:0000272">
    <property type="term" value="P:polysaccharide catabolic process"/>
    <property type="evidence" value="ECO:0007669"/>
    <property type="project" value="UniProtKB-KW"/>
</dbReference>
<protein>
    <recommendedName>
        <fullName evidence="9">Sortilin N-terminal domain-containing protein</fullName>
    </recommendedName>
</protein>
<dbReference type="PANTHER" id="PTHR43739:SF2">
    <property type="entry name" value="OLIGOXYLOGLUCAN-REDUCING END-SPECIFIC XYLOGLUCANASE-RELATED"/>
    <property type="match status" value="1"/>
</dbReference>
<dbReference type="GO" id="GO:0010411">
    <property type="term" value="P:xyloglucan metabolic process"/>
    <property type="evidence" value="ECO:0007669"/>
    <property type="project" value="TreeGrafter"/>
</dbReference>
<dbReference type="InterPro" id="IPR031778">
    <property type="entry name" value="Sortilin_N"/>
</dbReference>
<evidence type="ECO:0000313" key="11">
    <source>
        <dbReference type="Proteomes" id="UP000557872"/>
    </source>
</evidence>
<keyword evidence="4" id="KW-0119">Carbohydrate metabolism</keyword>
<dbReference type="Pfam" id="PF15902">
    <property type="entry name" value="Sortilin-Vps10"/>
    <property type="match status" value="1"/>
</dbReference>